<reference evidence="2 3" key="1">
    <citation type="submission" date="2021-06" db="EMBL/GenBank/DDBJ databases">
        <title>Bacillus sp. RD4P76, an endophyte from a halophyte.</title>
        <authorList>
            <person name="Sun J.-Q."/>
        </authorList>
    </citation>
    <scope>NUCLEOTIDE SEQUENCE [LARGE SCALE GENOMIC DNA]</scope>
    <source>
        <strain evidence="2 3">CGMCC 1.15917</strain>
    </source>
</reference>
<dbReference type="PANTHER" id="PTHR34595">
    <property type="entry name" value="BLR5612 PROTEIN"/>
    <property type="match status" value="1"/>
</dbReference>
<protein>
    <submittedName>
        <fullName evidence="2">Alpha-E domain-containing protein</fullName>
    </submittedName>
</protein>
<sequence length="325" mass="38046">MLSRVANSLYWMSRNIERTESNARVLRNQLIQILEASAEETLAQHDWDMVLEICTSFEELENIKENNKLEERYIINYLACSKENQNSFMNCIHIARENAKISRDHLPDDLWGIWNDFYLSVEGLRKGSLSKRDIHDYLNRIKLATLTAQGAIESSMSRGIAYRFIKIGKWLERAEKTARILNVVCNHSNEDGEEVHRNNYYNWRAALQALNGYEAYLKSHPPTMDPKLILSFLITDESFPRSIRYCINHVRESISEIEGGKISHYSKEIFAALDELGEEFNEMKIKELNLDELSDFLDYFQNRCNDIGKIFSETYYLIEPMESKE</sequence>
<evidence type="ECO:0000313" key="3">
    <source>
        <dbReference type="Proteomes" id="UP000784880"/>
    </source>
</evidence>
<evidence type="ECO:0000313" key="2">
    <source>
        <dbReference type="EMBL" id="MBU9712148.1"/>
    </source>
</evidence>
<evidence type="ECO:0000259" key="1">
    <source>
        <dbReference type="Pfam" id="PF04168"/>
    </source>
</evidence>
<dbReference type="RefSeq" id="WP_217066335.1">
    <property type="nucleotide sequence ID" value="NZ_JAHQCS010000094.1"/>
</dbReference>
<name>A0ABS6JII3_9BACI</name>
<dbReference type="PANTHER" id="PTHR34595:SF7">
    <property type="entry name" value="SLL1039 PROTEIN"/>
    <property type="match status" value="1"/>
</dbReference>
<dbReference type="Proteomes" id="UP000784880">
    <property type="component" value="Unassembled WGS sequence"/>
</dbReference>
<gene>
    <name evidence="2" type="ORF">KS419_10385</name>
</gene>
<comment type="caution">
    <text evidence="2">The sequence shown here is derived from an EMBL/GenBank/DDBJ whole genome shotgun (WGS) entry which is preliminary data.</text>
</comment>
<feature type="domain" description="DUF403" evidence="1">
    <location>
        <begin position="1"/>
        <end position="315"/>
    </location>
</feature>
<accession>A0ABS6JII3</accession>
<proteinExistence type="predicted"/>
<dbReference type="InterPro" id="IPR051680">
    <property type="entry name" value="ATP-dep_Glu-Cys_Ligase-2"/>
</dbReference>
<keyword evidence="3" id="KW-1185">Reference proteome</keyword>
<dbReference type="Pfam" id="PF04168">
    <property type="entry name" value="Alpha-E"/>
    <property type="match status" value="1"/>
</dbReference>
<dbReference type="InterPro" id="IPR007296">
    <property type="entry name" value="DUF403"/>
</dbReference>
<dbReference type="EMBL" id="JAHQCS010000094">
    <property type="protein sequence ID" value="MBU9712148.1"/>
    <property type="molecule type" value="Genomic_DNA"/>
</dbReference>
<organism evidence="2 3">
    <name type="scientific">Evansella tamaricis</name>
    <dbReference type="NCBI Taxonomy" id="2069301"/>
    <lineage>
        <taxon>Bacteria</taxon>
        <taxon>Bacillati</taxon>
        <taxon>Bacillota</taxon>
        <taxon>Bacilli</taxon>
        <taxon>Bacillales</taxon>
        <taxon>Bacillaceae</taxon>
        <taxon>Evansella</taxon>
    </lineage>
</organism>